<keyword evidence="6" id="KW-1185">Reference proteome</keyword>
<protein>
    <submittedName>
        <fullName evidence="5">LuxR C-terminal-related transcriptional regulator</fullName>
    </submittedName>
</protein>
<proteinExistence type="predicted"/>
<evidence type="ECO:0000313" key="5">
    <source>
        <dbReference type="EMBL" id="MCJ1959323.1"/>
    </source>
</evidence>
<reference evidence="5" key="1">
    <citation type="submission" date="2022-03" db="EMBL/GenBank/DDBJ databases">
        <title>Identification of a novel bacterium isolated from mangrove sediments.</title>
        <authorList>
            <person name="Pan X."/>
        </authorList>
    </citation>
    <scope>NUCLEOTIDE SEQUENCE</scope>
    <source>
        <strain evidence="5">B2637</strain>
    </source>
</reference>
<evidence type="ECO:0000259" key="4">
    <source>
        <dbReference type="PROSITE" id="PS50043"/>
    </source>
</evidence>
<keyword evidence="2" id="KW-0238">DNA-binding</keyword>
<accession>A0ABT0A834</accession>
<dbReference type="Pfam" id="PF00196">
    <property type="entry name" value="GerE"/>
    <property type="match status" value="1"/>
</dbReference>
<dbReference type="InterPro" id="IPR016032">
    <property type="entry name" value="Sig_transdc_resp-reg_C-effctor"/>
</dbReference>
<comment type="caution">
    <text evidence="5">The sequence shown here is derived from an EMBL/GenBank/DDBJ whole genome shotgun (WGS) entry which is preliminary data.</text>
</comment>
<dbReference type="CDD" id="cd06170">
    <property type="entry name" value="LuxR_C_like"/>
    <property type="match status" value="1"/>
</dbReference>
<name>A0ABT0A834_9SPHN</name>
<evidence type="ECO:0000256" key="3">
    <source>
        <dbReference type="ARBA" id="ARBA00023163"/>
    </source>
</evidence>
<dbReference type="Gene3D" id="1.10.10.10">
    <property type="entry name" value="Winged helix-like DNA-binding domain superfamily/Winged helix DNA-binding domain"/>
    <property type="match status" value="1"/>
</dbReference>
<dbReference type="InterPro" id="IPR000792">
    <property type="entry name" value="Tscrpt_reg_LuxR_C"/>
</dbReference>
<dbReference type="PROSITE" id="PS50043">
    <property type="entry name" value="HTH_LUXR_2"/>
    <property type="match status" value="1"/>
</dbReference>
<dbReference type="PANTHER" id="PTHR44688:SF16">
    <property type="entry name" value="DNA-BINDING TRANSCRIPTIONAL ACTIVATOR DEVR_DOSR"/>
    <property type="match status" value="1"/>
</dbReference>
<dbReference type="PRINTS" id="PR00038">
    <property type="entry name" value="HTHLUXR"/>
</dbReference>
<feature type="domain" description="HTH luxR-type" evidence="4">
    <location>
        <begin position="171"/>
        <end position="236"/>
    </location>
</feature>
<gene>
    <name evidence="5" type="ORF">MTR65_01340</name>
</gene>
<dbReference type="InterPro" id="IPR036388">
    <property type="entry name" value="WH-like_DNA-bd_sf"/>
</dbReference>
<evidence type="ECO:0000256" key="1">
    <source>
        <dbReference type="ARBA" id="ARBA00023015"/>
    </source>
</evidence>
<dbReference type="SMART" id="SM00421">
    <property type="entry name" value="HTH_LUXR"/>
    <property type="match status" value="1"/>
</dbReference>
<evidence type="ECO:0000256" key="2">
    <source>
        <dbReference type="ARBA" id="ARBA00023125"/>
    </source>
</evidence>
<keyword evidence="1" id="KW-0805">Transcription regulation</keyword>
<dbReference type="Proteomes" id="UP001162802">
    <property type="component" value="Unassembled WGS sequence"/>
</dbReference>
<sequence>MVGNSELAQLALQLREEGRSLGLPLVATCADISSARPTLDEHGEPVASLFDFTRPAAGYWKKGDLALRNAMVALIRNLGDPFYYMDGAVGSWRPVKVTPRLEELGRSVNYAVRSAIIAPVRLPRSTLGAVVWASDGEGVDVRPLFEAHALQLHGLAARFISACDALAHGAPEIDLCALTRREVQCLKLVAAGKTDSEIATILGLATPTVRFHMKKASAKLEENGRLRTAQRAIELGYVSTRL</sequence>
<dbReference type="SUPFAM" id="SSF46894">
    <property type="entry name" value="C-terminal effector domain of the bipartite response regulators"/>
    <property type="match status" value="1"/>
</dbReference>
<evidence type="ECO:0000313" key="6">
    <source>
        <dbReference type="Proteomes" id="UP001162802"/>
    </source>
</evidence>
<dbReference type="RefSeq" id="WP_243796514.1">
    <property type="nucleotide sequence ID" value="NZ_JALHAT010000002.1"/>
</dbReference>
<dbReference type="PANTHER" id="PTHR44688">
    <property type="entry name" value="DNA-BINDING TRANSCRIPTIONAL ACTIVATOR DEVR_DOSR"/>
    <property type="match status" value="1"/>
</dbReference>
<organism evidence="5 6">
    <name type="scientific">Novosphingobium mangrovi</name>
    <name type="common">ex Hu et al. 2023</name>
    <dbReference type="NCBI Taxonomy" id="2930094"/>
    <lineage>
        <taxon>Bacteria</taxon>
        <taxon>Pseudomonadati</taxon>
        <taxon>Pseudomonadota</taxon>
        <taxon>Alphaproteobacteria</taxon>
        <taxon>Sphingomonadales</taxon>
        <taxon>Sphingomonadaceae</taxon>
        <taxon>Novosphingobium</taxon>
    </lineage>
</organism>
<keyword evidence="3" id="KW-0804">Transcription</keyword>
<dbReference type="EMBL" id="JALHAT010000002">
    <property type="protein sequence ID" value="MCJ1959323.1"/>
    <property type="molecule type" value="Genomic_DNA"/>
</dbReference>